<proteinExistence type="predicted"/>
<evidence type="ECO:0000256" key="9">
    <source>
        <dbReference type="ARBA" id="ARBA00023163"/>
    </source>
</evidence>
<dbReference type="InterPro" id="IPR036236">
    <property type="entry name" value="Znf_C2H2_sf"/>
</dbReference>
<gene>
    <name evidence="14" type="ORF">JTE90_003997</name>
</gene>
<dbReference type="InterPro" id="IPR057356">
    <property type="entry name" value="Znf-C2H2_ZNF592"/>
</dbReference>
<protein>
    <recommendedName>
        <fullName evidence="13">C2H2-type domain-containing protein</fullName>
    </recommendedName>
</protein>
<dbReference type="PANTHER" id="PTHR47222">
    <property type="entry name" value="ZINC FINGER PROTEIN 532-RELATED"/>
    <property type="match status" value="1"/>
</dbReference>
<evidence type="ECO:0000256" key="8">
    <source>
        <dbReference type="ARBA" id="ARBA00023125"/>
    </source>
</evidence>
<feature type="domain" description="C2H2-type" evidence="13">
    <location>
        <begin position="281"/>
        <end position="308"/>
    </location>
</feature>
<feature type="domain" description="C2H2-type" evidence="13">
    <location>
        <begin position="561"/>
        <end position="589"/>
    </location>
</feature>
<keyword evidence="7" id="KW-0805">Transcription regulation</keyword>
<keyword evidence="3" id="KW-0479">Metal-binding</keyword>
<feature type="domain" description="C2H2-type" evidence="13">
    <location>
        <begin position="374"/>
        <end position="398"/>
    </location>
</feature>
<feature type="domain" description="C2H2-type" evidence="13">
    <location>
        <begin position="698"/>
        <end position="720"/>
    </location>
</feature>
<evidence type="ECO:0000313" key="15">
    <source>
        <dbReference type="Proteomes" id="UP000827092"/>
    </source>
</evidence>
<keyword evidence="6" id="KW-0862">Zinc</keyword>
<dbReference type="GO" id="GO:0003677">
    <property type="term" value="F:DNA binding"/>
    <property type="evidence" value="ECO:0007669"/>
    <property type="project" value="UniProtKB-KW"/>
</dbReference>
<sequence>MPPTINNDTVNVSTEPSRPKPNGLVHLGSKGESLQQLSTNALPPYCPVPPPIPVKKSYEVNCCLDCGDSFSLKSSLKFHLERRSVLIKFPCDECQATKVFYNRCNLLSHIRSHIDKGDSADISRAVVSPLPRVFMDGLQVGLANTLDEELNSMEDANTTTPTELVECSLKEGDEESYTGVQNRPFSVLKLKCLDCNEEFESTEARKKHLTNDDKIPVTTSTCNTCGMVCASKCQLKAHQRLHLQVSPYVCPECGESPDYYWANFQHHVKYKCFHNCRSIGYKCPVCKRVSPSNDSLLKHMELHYEKYLKCEICIRAYTSPAVFEEHKKEYHAEHIVKSKTIYKCTICDVALLTDKEMHDHCSVHLKNQICEYVFNCMQCGKSLENKSLLYVHIKSSHSQLFKHIMQTEIVQKTPTVVHTAVHRGKVECILCNCSFHSFQGYSVHINRAHINVNQQCSYCFMIIGNRKEMVLHGKKHLKKGHVVCLLCNNKKCDVEKNLEMHLAYHVNKLSNCSACPVCNELLPTTEQALKHIRVEHLLTNSKDDPSLTKTDVNSQPETQSITCHFCRTSFAKDDDLQEHLRTKHSMDQPRQPTNLAAFQETEPQPPKKPRIEGNVCGKCNFQSTDRTAFKEHIATHKTNKNTFQCQECGHCFVVEPALTKHLRISHRIDDTKRYLEEEGSNFVAEARKEKEVFSCDSLICSVCFKTFTTETALKTHMRSHGMAFIQANKSSAAN</sequence>
<dbReference type="Pfam" id="PF13912">
    <property type="entry name" value="zf-C2H2_6"/>
    <property type="match status" value="1"/>
</dbReference>
<dbReference type="SMART" id="SM00355">
    <property type="entry name" value="ZnF_C2H2"/>
    <property type="match status" value="16"/>
</dbReference>
<dbReference type="EMBL" id="JAFNEN010000493">
    <property type="protein sequence ID" value="KAG8181850.1"/>
    <property type="molecule type" value="Genomic_DNA"/>
</dbReference>
<keyword evidence="5 11" id="KW-0863">Zinc-finger</keyword>
<comment type="function">
    <text evidence="1">May be involved in transcriptional regulation.</text>
</comment>
<dbReference type="InterPro" id="IPR041697">
    <property type="entry name" value="Znf-C2H2_11"/>
</dbReference>
<feature type="region of interest" description="Disordered" evidence="12">
    <location>
        <begin position="1"/>
        <end position="23"/>
    </location>
</feature>
<name>A0AAV6UEA4_9ARAC</name>
<evidence type="ECO:0000256" key="10">
    <source>
        <dbReference type="ARBA" id="ARBA00023242"/>
    </source>
</evidence>
<dbReference type="InterPro" id="IPR045914">
    <property type="entry name" value="Zn532-like"/>
</dbReference>
<evidence type="ECO:0000259" key="13">
    <source>
        <dbReference type="PROSITE" id="PS50157"/>
    </source>
</evidence>
<dbReference type="InterPro" id="IPR013087">
    <property type="entry name" value="Znf_C2H2_type"/>
</dbReference>
<reference evidence="14 15" key="1">
    <citation type="journal article" date="2022" name="Nat. Ecol. Evol.">
        <title>A masculinizing supergene underlies an exaggerated male reproductive morph in a spider.</title>
        <authorList>
            <person name="Hendrickx F."/>
            <person name="De Corte Z."/>
            <person name="Sonet G."/>
            <person name="Van Belleghem S.M."/>
            <person name="Kostlbacher S."/>
            <person name="Vangestel C."/>
        </authorList>
    </citation>
    <scope>NUCLEOTIDE SEQUENCE [LARGE SCALE GENOMIC DNA]</scope>
    <source>
        <strain evidence="14">W744_W776</strain>
    </source>
</reference>
<dbReference type="GO" id="GO:0005634">
    <property type="term" value="C:nucleus"/>
    <property type="evidence" value="ECO:0007669"/>
    <property type="project" value="UniProtKB-SubCell"/>
</dbReference>
<dbReference type="SUPFAM" id="SSF57667">
    <property type="entry name" value="beta-beta-alpha zinc fingers"/>
    <property type="match status" value="4"/>
</dbReference>
<dbReference type="GO" id="GO:0008270">
    <property type="term" value="F:zinc ion binding"/>
    <property type="evidence" value="ECO:0007669"/>
    <property type="project" value="UniProtKB-KW"/>
</dbReference>
<keyword evidence="9" id="KW-0804">Transcription</keyword>
<evidence type="ECO:0000256" key="6">
    <source>
        <dbReference type="ARBA" id="ARBA00022833"/>
    </source>
</evidence>
<evidence type="ECO:0000256" key="3">
    <source>
        <dbReference type="ARBA" id="ARBA00022723"/>
    </source>
</evidence>
<keyword evidence="10" id="KW-0539">Nucleus</keyword>
<dbReference type="PANTHER" id="PTHR47222:SF5">
    <property type="entry name" value="LOW QUALITY PROTEIN: ZINC FINGER PROTEIN 532-LIKE"/>
    <property type="match status" value="1"/>
</dbReference>
<comment type="caution">
    <text evidence="14">The sequence shown here is derived from an EMBL/GenBank/DDBJ whole genome shotgun (WGS) entry which is preliminary data.</text>
</comment>
<keyword evidence="8" id="KW-0238">DNA-binding</keyword>
<dbReference type="PROSITE" id="PS50157">
    <property type="entry name" value="ZINC_FINGER_C2H2_2"/>
    <property type="match status" value="6"/>
</dbReference>
<evidence type="ECO:0000256" key="12">
    <source>
        <dbReference type="SAM" id="MobiDB-lite"/>
    </source>
</evidence>
<evidence type="ECO:0000256" key="4">
    <source>
        <dbReference type="ARBA" id="ARBA00022737"/>
    </source>
</evidence>
<dbReference type="Pfam" id="PF25412">
    <property type="entry name" value="zf-C2H2_ZNF592"/>
    <property type="match status" value="1"/>
</dbReference>
<evidence type="ECO:0000313" key="14">
    <source>
        <dbReference type="EMBL" id="KAG8181850.1"/>
    </source>
</evidence>
<evidence type="ECO:0000256" key="7">
    <source>
        <dbReference type="ARBA" id="ARBA00023015"/>
    </source>
</evidence>
<evidence type="ECO:0000256" key="5">
    <source>
        <dbReference type="ARBA" id="ARBA00022771"/>
    </source>
</evidence>
<organism evidence="14 15">
    <name type="scientific">Oedothorax gibbosus</name>
    <dbReference type="NCBI Taxonomy" id="931172"/>
    <lineage>
        <taxon>Eukaryota</taxon>
        <taxon>Metazoa</taxon>
        <taxon>Ecdysozoa</taxon>
        <taxon>Arthropoda</taxon>
        <taxon>Chelicerata</taxon>
        <taxon>Arachnida</taxon>
        <taxon>Araneae</taxon>
        <taxon>Araneomorphae</taxon>
        <taxon>Entelegynae</taxon>
        <taxon>Araneoidea</taxon>
        <taxon>Linyphiidae</taxon>
        <taxon>Erigoninae</taxon>
        <taxon>Oedothorax</taxon>
    </lineage>
</organism>
<feature type="domain" description="C2H2-type" evidence="13">
    <location>
        <begin position="643"/>
        <end position="671"/>
    </location>
</feature>
<evidence type="ECO:0000256" key="11">
    <source>
        <dbReference type="PROSITE-ProRule" id="PRU00042"/>
    </source>
</evidence>
<evidence type="ECO:0000256" key="1">
    <source>
        <dbReference type="ARBA" id="ARBA00003767"/>
    </source>
</evidence>
<dbReference type="Pfam" id="PF16622">
    <property type="entry name" value="zf-C2H2_11"/>
    <property type="match status" value="1"/>
</dbReference>
<dbReference type="Gene3D" id="3.30.160.60">
    <property type="entry name" value="Classic Zinc Finger"/>
    <property type="match status" value="6"/>
</dbReference>
<evidence type="ECO:0000256" key="2">
    <source>
        <dbReference type="ARBA" id="ARBA00004123"/>
    </source>
</evidence>
<keyword evidence="4" id="KW-0677">Repeat</keyword>
<dbReference type="PROSITE" id="PS00028">
    <property type="entry name" value="ZINC_FINGER_C2H2_1"/>
    <property type="match status" value="6"/>
</dbReference>
<dbReference type="Proteomes" id="UP000827092">
    <property type="component" value="Unassembled WGS sequence"/>
</dbReference>
<dbReference type="AlphaFoldDB" id="A0AAV6UEA4"/>
<comment type="subcellular location">
    <subcellularLocation>
        <location evidence="2">Nucleus</location>
    </subcellularLocation>
</comment>
<feature type="domain" description="C2H2-type" evidence="13">
    <location>
        <begin position="220"/>
        <end position="247"/>
    </location>
</feature>
<feature type="compositionally biased region" description="Polar residues" evidence="12">
    <location>
        <begin position="1"/>
        <end position="16"/>
    </location>
</feature>
<dbReference type="Pfam" id="PF00096">
    <property type="entry name" value="zf-C2H2"/>
    <property type="match status" value="2"/>
</dbReference>
<keyword evidence="15" id="KW-1185">Reference proteome</keyword>
<accession>A0AAV6UEA4</accession>